<keyword evidence="1" id="KW-1133">Transmembrane helix</keyword>
<feature type="transmembrane region" description="Helical" evidence="1">
    <location>
        <begin position="7"/>
        <end position="28"/>
    </location>
</feature>
<sequence length="168" mass="18180">MLLGHPGLALGAVVAIVAAALAFLMPNWIYDNPVLSLIVILMIWVLAYISGRFSNRKSEPTTEALAVNPLDNTYSPSVIGEYIHTVTAPCLLINGARRVVDANTALENLWGISITRLIDGHIAFSENSVLDDLWSQSVQEVPIGISMYGTGDILLRGEVKSTGTFHFT</sequence>
<protein>
    <recommendedName>
        <fullName evidence="4">PAS domain-containing protein</fullName>
    </recommendedName>
</protein>
<gene>
    <name evidence="2" type="ORF">TH19_19045</name>
</gene>
<comment type="caution">
    <text evidence="2">The sequence shown here is derived from an EMBL/GenBank/DDBJ whole genome shotgun (WGS) entry which is preliminary data.</text>
</comment>
<name>A0A367W084_9PROT</name>
<evidence type="ECO:0000256" key="1">
    <source>
        <dbReference type="SAM" id="Phobius"/>
    </source>
</evidence>
<keyword evidence="1" id="KW-0472">Membrane</keyword>
<feature type="transmembrane region" description="Helical" evidence="1">
    <location>
        <begin position="34"/>
        <end position="51"/>
    </location>
</feature>
<reference evidence="2 3" key="1">
    <citation type="submission" date="2014-07" db="EMBL/GenBank/DDBJ databases">
        <title>Draft genome sequence of Thalassospira profundimaris 35.</title>
        <authorList>
            <person name="Lai Q."/>
            <person name="Shao Z."/>
        </authorList>
    </citation>
    <scope>NUCLEOTIDE SEQUENCE [LARGE SCALE GENOMIC DNA]</scope>
    <source>
        <strain evidence="2 3">35</strain>
    </source>
</reference>
<keyword evidence="1" id="KW-0812">Transmembrane</keyword>
<dbReference type="Proteomes" id="UP000253226">
    <property type="component" value="Unassembled WGS sequence"/>
</dbReference>
<dbReference type="RefSeq" id="WP_147250793.1">
    <property type="nucleotide sequence ID" value="NZ_JPWF01000015.1"/>
</dbReference>
<evidence type="ECO:0000313" key="2">
    <source>
        <dbReference type="EMBL" id="RCK32387.1"/>
    </source>
</evidence>
<evidence type="ECO:0008006" key="4">
    <source>
        <dbReference type="Google" id="ProtNLM"/>
    </source>
</evidence>
<evidence type="ECO:0000313" key="3">
    <source>
        <dbReference type="Proteomes" id="UP000253226"/>
    </source>
</evidence>
<proteinExistence type="predicted"/>
<dbReference type="AlphaFoldDB" id="A0A367W084"/>
<organism evidence="2 3">
    <name type="scientific">Thalassospira profundimaris</name>
    <dbReference type="NCBI Taxonomy" id="502049"/>
    <lineage>
        <taxon>Bacteria</taxon>
        <taxon>Pseudomonadati</taxon>
        <taxon>Pseudomonadota</taxon>
        <taxon>Alphaproteobacteria</taxon>
        <taxon>Rhodospirillales</taxon>
        <taxon>Thalassospiraceae</taxon>
        <taxon>Thalassospira</taxon>
    </lineage>
</organism>
<dbReference type="EMBL" id="JPWF01000015">
    <property type="protein sequence ID" value="RCK32387.1"/>
    <property type="molecule type" value="Genomic_DNA"/>
</dbReference>
<accession>A0A367W084</accession>